<dbReference type="EMBL" id="BLLF01003546">
    <property type="protein sequence ID" value="GFH27616.1"/>
    <property type="molecule type" value="Genomic_DNA"/>
</dbReference>
<gene>
    <name evidence="2" type="ORF">HaLaN_25970</name>
</gene>
<dbReference type="Proteomes" id="UP000485058">
    <property type="component" value="Unassembled WGS sequence"/>
</dbReference>
<organism evidence="2 3">
    <name type="scientific">Haematococcus lacustris</name>
    <name type="common">Green alga</name>
    <name type="synonym">Haematococcus pluvialis</name>
    <dbReference type="NCBI Taxonomy" id="44745"/>
    <lineage>
        <taxon>Eukaryota</taxon>
        <taxon>Viridiplantae</taxon>
        <taxon>Chlorophyta</taxon>
        <taxon>core chlorophytes</taxon>
        <taxon>Chlorophyceae</taxon>
        <taxon>CS clade</taxon>
        <taxon>Chlamydomonadales</taxon>
        <taxon>Haematococcaceae</taxon>
        <taxon>Haematococcus</taxon>
    </lineage>
</organism>
<feature type="non-terminal residue" evidence="2">
    <location>
        <position position="1"/>
    </location>
</feature>
<sequence>MDESELEARASITAVDGDATAQLNTRQSAERTSKLNSLKERRRAATPPDTRVVVGPNARSYGVRSYRRFMCMPRVHIPGFGRHPRKL</sequence>
<comment type="caution">
    <text evidence="2">The sequence shown here is derived from an EMBL/GenBank/DDBJ whole genome shotgun (WGS) entry which is preliminary data.</text>
</comment>
<evidence type="ECO:0000256" key="1">
    <source>
        <dbReference type="SAM" id="MobiDB-lite"/>
    </source>
</evidence>
<feature type="compositionally biased region" description="Basic and acidic residues" evidence="1">
    <location>
        <begin position="28"/>
        <end position="39"/>
    </location>
</feature>
<evidence type="ECO:0000313" key="2">
    <source>
        <dbReference type="EMBL" id="GFH27616.1"/>
    </source>
</evidence>
<dbReference type="AlphaFoldDB" id="A0A6A0A405"/>
<proteinExistence type="predicted"/>
<keyword evidence="3" id="KW-1185">Reference proteome</keyword>
<protein>
    <submittedName>
        <fullName evidence="2">Uncharacterized protein</fullName>
    </submittedName>
</protein>
<accession>A0A6A0A405</accession>
<reference evidence="2 3" key="1">
    <citation type="submission" date="2020-02" db="EMBL/GenBank/DDBJ databases">
        <title>Draft genome sequence of Haematococcus lacustris strain NIES-144.</title>
        <authorList>
            <person name="Morimoto D."/>
            <person name="Nakagawa S."/>
            <person name="Yoshida T."/>
            <person name="Sawayama S."/>
        </authorList>
    </citation>
    <scope>NUCLEOTIDE SEQUENCE [LARGE SCALE GENOMIC DNA]</scope>
    <source>
        <strain evidence="2 3">NIES-144</strain>
    </source>
</reference>
<name>A0A6A0A405_HAELA</name>
<feature type="region of interest" description="Disordered" evidence="1">
    <location>
        <begin position="1"/>
        <end position="53"/>
    </location>
</feature>
<evidence type="ECO:0000313" key="3">
    <source>
        <dbReference type="Proteomes" id="UP000485058"/>
    </source>
</evidence>